<protein>
    <submittedName>
        <fullName evidence="2">Uncharacterized protein</fullName>
    </submittedName>
</protein>
<keyword evidence="3" id="KW-1185">Reference proteome</keyword>
<dbReference type="AlphaFoldDB" id="A0AAD7CAB9"/>
<feature type="compositionally biased region" description="Basic and acidic residues" evidence="1">
    <location>
        <begin position="59"/>
        <end position="81"/>
    </location>
</feature>
<proteinExistence type="predicted"/>
<comment type="caution">
    <text evidence="2">The sequence shown here is derived from an EMBL/GenBank/DDBJ whole genome shotgun (WGS) entry which is preliminary data.</text>
</comment>
<gene>
    <name evidence="2" type="ORF">FB45DRAFT_861222</name>
</gene>
<evidence type="ECO:0000313" key="2">
    <source>
        <dbReference type="EMBL" id="KAJ7643600.1"/>
    </source>
</evidence>
<evidence type="ECO:0000313" key="3">
    <source>
        <dbReference type="Proteomes" id="UP001221142"/>
    </source>
</evidence>
<reference evidence="2" key="1">
    <citation type="submission" date="2023-03" db="EMBL/GenBank/DDBJ databases">
        <title>Massive genome expansion in bonnet fungi (Mycena s.s.) driven by repeated elements and novel gene families across ecological guilds.</title>
        <authorList>
            <consortium name="Lawrence Berkeley National Laboratory"/>
            <person name="Harder C.B."/>
            <person name="Miyauchi S."/>
            <person name="Viragh M."/>
            <person name="Kuo A."/>
            <person name="Thoen E."/>
            <person name="Andreopoulos B."/>
            <person name="Lu D."/>
            <person name="Skrede I."/>
            <person name="Drula E."/>
            <person name="Henrissat B."/>
            <person name="Morin E."/>
            <person name="Kohler A."/>
            <person name="Barry K."/>
            <person name="LaButti K."/>
            <person name="Morin E."/>
            <person name="Salamov A."/>
            <person name="Lipzen A."/>
            <person name="Mereny Z."/>
            <person name="Hegedus B."/>
            <person name="Baldrian P."/>
            <person name="Stursova M."/>
            <person name="Weitz H."/>
            <person name="Taylor A."/>
            <person name="Grigoriev I.V."/>
            <person name="Nagy L.G."/>
            <person name="Martin F."/>
            <person name="Kauserud H."/>
        </authorList>
    </citation>
    <scope>NUCLEOTIDE SEQUENCE</scope>
    <source>
        <strain evidence="2">9284</strain>
    </source>
</reference>
<evidence type="ECO:0000256" key="1">
    <source>
        <dbReference type="SAM" id="MobiDB-lite"/>
    </source>
</evidence>
<organism evidence="2 3">
    <name type="scientific">Roridomyces roridus</name>
    <dbReference type="NCBI Taxonomy" id="1738132"/>
    <lineage>
        <taxon>Eukaryota</taxon>
        <taxon>Fungi</taxon>
        <taxon>Dikarya</taxon>
        <taxon>Basidiomycota</taxon>
        <taxon>Agaricomycotina</taxon>
        <taxon>Agaricomycetes</taxon>
        <taxon>Agaricomycetidae</taxon>
        <taxon>Agaricales</taxon>
        <taxon>Marasmiineae</taxon>
        <taxon>Mycenaceae</taxon>
        <taxon>Roridomyces</taxon>
    </lineage>
</organism>
<dbReference type="EMBL" id="JARKIF010000003">
    <property type="protein sequence ID" value="KAJ7643600.1"/>
    <property type="molecule type" value="Genomic_DNA"/>
</dbReference>
<dbReference type="Proteomes" id="UP001221142">
    <property type="component" value="Unassembled WGS sequence"/>
</dbReference>
<name>A0AAD7CAB9_9AGAR</name>
<sequence length="224" mass="25008">MVTKFGSWNNRNTDDLMAVLRKQANGGRAGSGKGRVGRLDIMVTAGVEVRARRTDRAELHGEGTVLEERATRRRGQEHVSHGSEGGLVGLEGVGDADAARKDLEAHSARRIARTSPFLRHWKYLLKGLVELRRGVAEWKYTRLGNAEESSSAICTSISTVFVQAKWKSYFCGLTICTKKITGPQSSEKLVNERTTPSSRLPRSRIYGCKRYNFDNCIRTLRRLA</sequence>
<feature type="region of interest" description="Disordered" evidence="1">
    <location>
        <begin position="59"/>
        <end position="90"/>
    </location>
</feature>
<accession>A0AAD7CAB9</accession>